<dbReference type="InterPro" id="IPR004140">
    <property type="entry name" value="Exo70"/>
</dbReference>
<evidence type="ECO:0000313" key="6">
    <source>
        <dbReference type="EMBL" id="KAF7143220.1"/>
    </source>
</evidence>
<dbReference type="PANTHER" id="PTHR12542">
    <property type="entry name" value="EXOCYST COMPLEX PROTEIN EXO70"/>
    <property type="match status" value="1"/>
</dbReference>
<dbReference type="GO" id="GO:0015031">
    <property type="term" value="P:protein transport"/>
    <property type="evidence" value="ECO:0007669"/>
    <property type="project" value="UniProtKB-KW"/>
</dbReference>
<evidence type="ECO:0000256" key="2">
    <source>
        <dbReference type="ARBA" id="ARBA00022448"/>
    </source>
</evidence>
<dbReference type="Pfam" id="PF20669">
    <property type="entry name" value="Exo70_N"/>
    <property type="match status" value="1"/>
</dbReference>
<evidence type="ECO:0000256" key="3">
    <source>
        <dbReference type="RuleBase" id="RU365026"/>
    </source>
</evidence>
<comment type="caution">
    <text evidence="6">The sequence shown here is derived from an EMBL/GenBank/DDBJ whole genome shotgun (WGS) entry which is preliminary data.</text>
</comment>
<comment type="function">
    <text evidence="3">Component of the exocyst complex.</text>
</comment>
<accession>A0A834GZ07</accession>
<dbReference type="EMBL" id="WJXA01000005">
    <property type="protein sequence ID" value="KAF7143220.1"/>
    <property type="molecule type" value="Genomic_DNA"/>
</dbReference>
<keyword evidence="7" id="KW-1185">Reference proteome</keyword>
<reference evidence="6" key="1">
    <citation type="submission" date="2019-11" db="EMBL/GenBank/DDBJ databases">
        <authorList>
            <person name="Liu Y."/>
            <person name="Hou J."/>
            <person name="Li T.-Q."/>
            <person name="Guan C.-H."/>
            <person name="Wu X."/>
            <person name="Wu H.-Z."/>
            <person name="Ling F."/>
            <person name="Zhang R."/>
            <person name="Shi X.-G."/>
            <person name="Ren J.-P."/>
            <person name="Chen E.-F."/>
            <person name="Sun J.-M."/>
        </authorList>
    </citation>
    <scope>NUCLEOTIDE SEQUENCE</scope>
    <source>
        <strain evidence="6">Adult_tree_wgs_1</strain>
        <tissue evidence="6">Leaves</tissue>
    </source>
</reference>
<dbReference type="GO" id="GO:0006887">
    <property type="term" value="P:exocytosis"/>
    <property type="evidence" value="ECO:0007669"/>
    <property type="project" value="UniProtKB-KW"/>
</dbReference>
<dbReference type="PANTHER" id="PTHR12542:SF38">
    <property type="entry name" value="EXOCYST SUBUNIT EXO70 FAMILY PROTEIN"/>
    <property type="match status" value="1"/>
</dbReference>
<feature type="region of interest" description="Disordered" evidence="4">
    <location>
        <begin position="609"/>
        <end position="629"/>
    </location>
</feature>
<keyword evidence="3" id="KW-0653">Protein transport</keyword>
<feature type="compositionally biased region" description="Low complexity" evidence="4">
    <location>
        <begin position="609"/>
        <end position="623"/>
    </location>
</feature>
<keyword evidence="3" id="KW-0268">Exocytosis</keyword>
<evidence type="ECO:0000256" key="1">
    <source>
        <dbReference type="ARBA" id="ARBA00006756"/>
    </source>
</evidence>
<dbReference type="InterPro" id="IPR046364">
    <property type="entry name" value="Exo70_C"/>
</dbReference>
<dbReference type="GO" id="GO:0005546">
    <property type="term" value="F:phosphatidylinositol-4,5-bisphosphate binding"/>
    <property type="evidence" value="ECO:0007669"/>
    <property type="project" value="InterPro"/>
</dbReference>
<dbReference type="GO" id="GO:0000145">
    <property type="term" value="C:exocyst"/>
    <property type="evidence" value="ECO:0007669"/>
    <property type="project" value="InterPro"/>
</dbReference>
<gene>
    <name evidence="6" type="ORF">RHSIM_Rhsim05G0186000</name>
</gene>
<evidence type="ECO:0000259" key="5">
    <source>
        <dbReference type="Pfam" id="PF03081"/>
    </source>
</evidence>
<feature type="domain" description="Exocyst complex subunit Exo70 C-terminal" evidence="5">
    <location>
        <begin position="240"/>
        <end position="600"/>
    </location>
</feature>
<organism evidence="6 7">
    <name type="scientific">Rhododendron simsii</name>
    <name type="common">Sims's rhododendron</name>
    <dbReference type="NCBI Taxonomy" id="118357"/>
    <lineage>
        <taxon>Eukaryota</taxon>
        <taxon>Viridiplantae</taxon>
        <taxon>Streptophyta</taxon>
        <taxon>Embryophyta</taxon>
        <taxon>Tracheophyta</taxon>
        <taxon>Spermatophyta</taxon>
        <taxon>Magnoliopsida</taxon>
        <taxon>eudicotyledons</taxon>
        <taxon>Gunneridae</taxon>
        <taxon>Pentapetalae</taxon>
        <taxon>asterids</taxon>
        <taxon>Ericales</taxon>
        <taxon>Ericaceae</taxon>
        <taxon>Ericoideae</taxon>
        <taxon>Rhodoreae</taxon>
        <taxon>Rhododendron</taxon>
    </lineage>
</organism>
<dbReference type="SUPFAM" id="SSF74788">
    <property type="entry name" value="Cullin repeat-like"/>
    <property type="match status" value="1"/>
</dbReference>
<dbReference type="InterPro" id="IPR016159">
    <property type="entry name" value="Cullin_repeat-like_dom_sf"/>
</dbReference>
<dbReference type="Pfam" id="PF03081">
    <property type="entry name" value="Exo70_C"/>
    <property type="match status" value="1"/>
</dbReference>
<evidence type="ECO:0000256" key="4">
    <source>
        <dbReference type="SAM" id="MobiDB-lite"/>
    </source>
</evidence>
<keyword evidence="2 3" id="KW-0813">Transport</keyword>
<dbReference type="OrthoDB" id="1922221at2759"/>
<dbReference type="AlphaFoldDB" id="A0A834GZ07"/>
<comment type="similarity">
    <text evidence="1 3">Belongs to the EXO70 family.</text>
</comment>
<dbReference type="Proteomes" id="UP000626092">
    <property type="component" value="Unassembled WGS sequence"/>
</dbReference>
<protein>
    <recommendedName>
        <fullName evidence="3">Exocyst subunit Exo70 family protein</fullName>
    </recommendedName>
</protein>
<evidence type="ECO:0000313" key="7">
    <source>
        <dbReference type="Proteomes" id="UP000626092"/>
    </source>
</evidence>
<name>A0A834GZ07_RHOSS</name>
<dbReference type="Gene3D" id="1.20.1280.170">
    <property type="entry name" value="Exocyst complex component Exo70"/>
    <property type="match status" value="1"/>
</dbReference>
<dbReference type="FunFam" id="1.20.1280.170:FF:000003">
    <property type="entry name" value="Exocyst subunit Exo70 family protein"/>
    <property type="match status" value="1"/>
</dbReference>
<proteinExistence type="inferred from homology"/>
<sequence length="629" mass="70083">MPRKGMRSLFFSPKASASSLSQNYPSTPARILSDASMERILTISESVIGKWNSDTSAYAKVTSLFYENRREARDFIRCVNELQRCMHSLVAEDANSEKLVRGQSLMEVAMKRLQKEFYQILSMNRAHLDPESVSARSSRASTRSSMSDYEDDDVLAEDDIRSAGESISEVEDVSNVAMADLRAIAECMISSGYAKECVKIYKIIRKSIVDEGIYKLGVEKMSSSHIQKMDWNSLELKINNWLSGVKIAVNTLFNGERILCDHVFAASDSIRESCFAEITREGAQILFGFPEHVAKIGKKKASPEKVFRLLDMYTAISGQWPDIESIFSFESTSAVLSQAIASLIRLGESVRAMLTEFEATIHKDSSKSPVPGGGVHPLTVRVTDYVTLLADYSNVLADILAGQPPPSKSSLPESYFDTSDSDDFPEPAISLRFAWLILVLLCKLDGKAKQYKEVSLTYLFLANNLQHIVNKVRTSNVKYLLGDEWMASHDAKVKQFAANYERLAWGHVIGSLPEDPTAAMPVAEAKECFRRFNVSFEQANRKQSVCVVQDSKLRDEIKVSIARKVVGGYREFYDANRAVWRGERDVVRYAPEDVGNYLSDLFFGVAGSGSSSSLTSTSSGSHSRPLRSR</sequence>